<reference evidence="1" key="1">
    <citation type="submission" date="2023-03" db="EMBL/GenBank/DDBJ databases">
        <title>Edaphobacter sp.</title>
        <authorList>
            <person name="Huber K.J."/>
            <person name="Papendorf J."/>
            <person name="Pilke C."/>
            <person name="Bunk B."/>
            <person name="Sproeer C."/>
            <person name="Pester M."/>
        </authorList>
    </citation>
    <scope>NUCLEOTIDE SEQUENCE</scope>
    <source>
        <strain evidence="1">DSM 109920</strain>
    </source>
</reference>
<dbReference type="AlphaFoldDB" id="A0AAU7D854"/>
<evidence type="ECO:0000313" key="1">
    <source>
        <dbReference type="EMBL" id="XBH13280.1"/>
    </source>
</evidence>
<dbReference type="RefSeq" id="WP_348269762.1">
    <property type="nucleotide sequence ID" value="NZ_CP121195.1"/>
</dbReference>
<dbReference type="InterPro" id="IPR053842">
    <property type="entry name" value="NikA-like"/>
</dbReference>
<protein>
    <submittedName>
        <fullName evidence="1">DUF6290 family protein</fullName>
    </submittedName>
</protein>
<accession>A0AAU7D854</accession>
<sequence>MKENRGIIIPIRVNDEEFDIIKRLSRKIGLSMSATLRNAALEKAEERGILPKEKPVK</sequence>
<dbReference type="EMBL" id="CP121195">
    <property type="protein sequence ID" value="XBH13280.1"/>
    <property type="molecule type" value="Genomic_DNA"/>
</dbReference>
<organism evidence="1">
    <name type="scientific">Edaphobacter paludis</name>
    <dbReference type="NCBI Taxonomy" id="3035702"/>
    <lineage>
        <taxon>Bacteria</taxon>
        <taxon>Pseudomonadati</taxon>
        <taxon>Acidobacteriota</taxon>
        <taxon>Terriglobia</taxon>
        <taxon>Terriglobales</taxon>
        <taxon>Acidobacteriaceae</taxon>
        <taxon>Edaphobacter</taxon>
    </lineage>
</organism>
<dbReference type="Pfam" id="PF21983">
    <property type="entry name" value="NikA-like"/>
    <property type="match status" value="1"/>
</dbReference>
<name>A0AAU7D854_9BACT</name>
<proteinExistence type="predicted"/>
<gene>
    <name evidence="1" type="ORF">P8936_16565</name>
</gene>